<evidence type="ECO:0000256" key="5">
    <source>
        <dbReference type="ARBA" id="ARBA00023054"/>
    </source>
</evidence>
<evidence type="ECO:0000313" key="10">
    <source>
        <dbReference type="Proteomes" id="UP001445076"/>
    </source>
</evidence>
<evidence type="ECO:0000256" key="2">
    <source>
        <dbReference type="ARBA" id="ARBA00022490"/>
    </source>
</evidence>
<protein>
    <recommendedName>
        <fullName evidence="8">Kinesin motor domain-containing protein</fullName>
    </recommendedName>
</protein>
<keyword evidence="3 7" id="KW-0547">Nucleotide-binding</keyword>
<proteinExistence type="inferred from homology"/>
<accession>A0AAW0X651</accession>
<dbReference type="InterPro" id="IPR036961">
    <property type="entry name" value="Kinesin_motor_dom_sf"/>
</dbReference>
<evidence type="ECO:0000256" key="7">
    <source>
        <dbReference type="PROSITE-ProRule" id="PRU00283"/>
    </source>
</evidence>
<comment type="caution">
    <text evidence="9">The sequence shown here is derived from an EMBL/GenBank/DDBJ whole genome shotgun (WGS) entry which is preliminary data.</text>
</comment>
<keyword evidence="7" id="KW-0505">Motor protein</keyword>
<evidence type="ECO:0000256" key="6">
    <source>
        <dbReference type="ARBA" id="ARBA00023212"/>
    </source>
</evidence>
<feature type="binding site" evidence="7">
    <location>
        <begin position="95"/>
        <end position="102"/>
    </location>
    <ligand>
        <name>ATP</name>
        <dbReference type="ChEBI" id="CHEBI:30616"/>
    </ligand>
</feature>
<dbReference type="GO" id="GO:0007018">
    <property type="term" value="P:microtubule-based movement"/>
    <property type="evidence" value="ECO:0007669"/>
    <property type="project" value="InterPro"/>
</dbReference>
<keyword evidence="6" id="KW-0206">Cytoskeleton</keyword>
<keyword evidence="2" id="KW-0963">Cytoplasm</keyword>
<dbReference type="PANTHER" id="PTHR47969">
    <property type="entry name" value="CHROMOSOME-ASSOCIATED KINESIN KIF4A-RELATED"/>
    <property type="match status" value="1"/>
</dbReference>
<dbReference type="Gene3D" id="3.40.850.10">
    <property type="entry name" value="Kinesin motor domain"/>
    <property type="match status" value="1"/>
</dbReference>
<dbReference type="InterPro" id="IPR027640">
    <property type="entry name" value="Kinesin-like_fam"/>
</dbReference>
<organism evidence="9 10">
    <name type="scientific">Cherax quadricarinatus</name>
    <name type="common">Australian red claw crayfish</name>
    <dbReference type="NCBI Taxonomy" id="27406"/>
    <lineage>
        <taxon>Eukaryota</taxon>
        <taxon>Metazoa</taxon>
        <taxon>Ecdysozoa</taxon>
        <taxon>Arthropoda</taxon>
        <taxon>Crustacea</taxon>
        <taxon>Multicrustacea</taxon>
        <taxon>Malacostraca</taxon>
        <taxon>Eumalacostraca</taxon>
        <taxon>Eucarida</taxon>
        <taxon>Decapoda</taxon>
        <taxon>Pleocyemata</taxon>
        <taxon>Astacidea</taxon>
        <taxon>Parastacoidea</taxon>
        <taxon>Parastacidae</taxon>
        <taxon>Cherax</taxon>
    </lineage>
</organism>
<dbReference type="GO" id="GO:0008017">
    <property type="term" value="F:microtubule binding"/>
    <property type="evidence" value="ECO:0007669"/>
    <property type="project" value="InterPro"/>
</dbReference>
<dbReference type="GO" id="GO:0003777">
    <property type="term" value="F:microtubule motor activity"/>
    <property type="evidence" value="ECO:0007669"/>
    <property type="project" value="InterPro"/>
</dbReference>
<dbReference type="SUPFAM" id="SSF52540">
    <property type="entry name" value="P-loop containing nucleoside triphosphate hydrolases"/>
    <property type="match status" value="1"/>
</dbReference>
<dbReference type="GO" id="GO:0051231">
    <property type="term" value="P:spindle elongation"/>
    <property type="evidence" value="ECO:0007669"/>
    <property type="project" value="TreeGrafter"/>
</dbReference>
<evidence type="ECO:0000259" key="8">
    <source>
        <dbReference type="PROSITE" id="PS50067"/>
    </source>
</evidence>
<comment type="subcellular location">
    <subcellularLocation>
        <location evidence="1">Cytoplasm</location>
        <location evidence="1">Cytoskeleton</location>
    </subcellularLocation>
</comment>
<dbReference type="SMART" id="SM00129">
    <property type="entry name" value="KISc"/>
    <property type="match status" value="1"/>
</dbReference>
<dbReference type="AlphaFoldDB" id="A0AAW0X651"/>
<evidence type="ECO:0000256" key="1">
    <source>
        <dbReference type="ARBA" id="ARBA00004245"/>
    </source>
</evidence>
<gene>
    <name evidence="9" type="ORF">OTU49_003223</name>
</gene>
<keyword evidence="5" id="KW-0175">Coiled coil</keyword>
<evidence type="ECO:0000256" key="4">
    <source>
        <dbReference type="ARBA" id="ARBA00022840"/>
    </source>
</evidence>
<dbReference type="InterPro" id="IPR027417">
    <property type="entry name" value="P-loop_NTPase"/>
</dbReference>
<dbReference type="PANTHER" id="PTHR47969:SF15">
    <property type="entry name" value="CHROMOSOME-ASSOCIATED KINESIN KIF4A-RELATED"/>
    <property type="match status" value="1"/>
</dbReference>
<keyword evidence="4 7" id="KW-0067">ATP-binding</keyword>
<dbReference type="InterPro" id="IPR001752">
    <property type="entry name" value="Kinesin_motor_dom"/>
</dbReference>
<reference evidence="9 10" key="1">
    <citation type="journal article" date="2024" name="BMC Genomics">
        <title>Genome assembly of redclaw crayfish (Cherax quadricarinatus) provides insights into its immune adaptation and hypoxia tolerance.</title>
        <authorList>
            <person name="Liu Z."/>
            <person name="Zheng J."/>
            <person name="Li H."/>
            <person name="Fang K."/>
            <person name="Wang S."/>
            <person name="He J."/>
            <person name="Zhou D."/>
            <person name="Weng S."/>
            <person name="Chi M."/>
            <person name="Gu Z."/>
            <person name="He J."/>
            <person name="Li F."/>
            <person name="Wang M."/>
        </authorList>
    </citation>
    <scope>NUCLEOTIDE SEQUENCE [LARGE SCALE GENOMIC DNA]</scope>
    <source>
        <strain evidence="9">ZL_2023a</strain>
    </source>
</reference>
<evidence type="ECO:0000313" key="9">
    <source>
        <dbReference type="EMBL" id="KAK8739841.1"/>
    </source>
</evidence>
<evidence type="ECO:0000256" key="3">
    <source>
        <dbReference type="ARBA" id="ARBA00022741"/>
    </source>
</evidence>
<name>A0AAW0X651_CHEQU</name>
<dbReference type="PROSITE" id="PS50067">
    <property type="entry name" value="KINESIN_MOTOR_2"/>
    <property type="match status" value="1"/>
</dbReference>
<dbReference type="GO" id="GO:0007052">
    <property type="term" value="P:mitotic spindle organization"/>
    <property type="evidence" value="ECO:0007669"/>
    <property type="project" value="TreeGrafter"/>
</dbReference>
<dbReference type="GO" id="GO:0005875">
    <property type="term" value="C:microtubule associated complex"/>
    <property type="evidence" value="ECO:0007669"/>
    <property type="project" value="TreeGrafter"/>
</dbReference>
<dbReference type="Pfam" id="PF00225">
    <property type="entry name" value="Kinesin"/>
    <property type="match status" value="1"/>
</dbReference>
<dbReference type="GO" id="GO:0005524">
    <property type="term" value="F:ATP binding"/>
    <property type="evidence" value="ECO:0007669"/>
    <property type="project" value="UniProtKB-UniRule"/>
</dbReference>
<dbReference type="Proteomes" id="UP001445076">
    <property type="component" value="Unassembled WGS sequence"/>
</dbReference>
<dbReference type="EMBL" id="JARKIK010000035">
    <property type="protein sequence ID" value="KAK8739841.1"/>
    <property type="molecule type" value="Genomic_DNA"/>
</dbReference>
<comment type="similarity">
    <text evidence="7">Belongs to the TRAFAC class myosin-kinesin ATPase superfamily. Kinesin family.</text>
</comment>
<feature type="domain" description="Kinesin motor" evidence="8">
    <location>
        <begin position="14"/>
        <end position="141"/>
    </location>
</feature>
<sequence>MFVTPIAPHACGGHVKVYVRTRPLLQQEEEQGARSILAVCAANKEVVVDDAHDRPYKFEEVFEESCTQEIVFRKAVAPLVTKVKEGHNATIFAYGQTGSGKTFTMGTNPCSAKVNFICNLLSCLPCHICDPFVGHKTVYLV</sequence>
<keyword evidence="10" id="KW-1185">Reference proteome</keyword>